<dbReference type="GO" id="GO:0003843">
    <property type="term" value="F:1,3-beta-D-glucan synthase activity"/>
    <property type="evidence" value="ECO:0007669"/>
    <property type="project" value="InterPro"/>
</dbReference>
<dbReference type="AlphaFoldDB" id="A0A835HZM0"/>
<comment type="caution">
    <text evidence="4">The sequence shown here is derived from an EMBL/GenBank/DDBJ whole genome shotgun (WGS) entry which is preliminary data.</text>
</comment>
<evidence type="ECO:0000313" key="5">
    <source>
        <dbReference type="Proteomes" id="UP000631114"/>
    </source>
</evidence>
<sequence length="298" mass="34473">IRRLLLLLTANKKAMEVPVNLEARRRISFFATSPFMDMPFAPNFRIMLSFSVLTPHYQEEINFSMRELHSRQEGVSIIFYMQKMYPELLEGMMYYRKAIKLQAFLDMAEDKDIFEDYKLVEWRRDRKHGPHSLSAQLDALADIKFTYVVTCQSLGVQKASGDDKELIDLMMRYPSLRVAYVEEKEVIETEKPQKVYSSILVKAVNYLDQVLDFGKDTIAKILDRAAEVKALLKSGDRTYQPFKGKSMAMIFAKPSLRTKVSFETGFFVLGGHAIYLGPDDIQMGKREETRDVACVLWL</sequence>
<evidence type="ECO:0008006" key="6">
    <source>
        <dbReference type="Google" id="ProtNLM"/>
    </source>
</evidence>
<name>A0A835HZM0_9MAGN</name>
<organism evidence="4 5">
    <name type="scientific">Coptis chinensis</name>
    <dbReference type="NCBI Taxonomy" id="261450"/>
    <lineage>
        <taxon>Eukaryota</taxon>
        <taxon>Viridiplantae</taxon>
        <taxon>Streptophyta</taxon>
        <taxon>Embryophyta</taxon>
        <taxon>Tracheophyta</taxon>
        <taxon>Spermatophyta</taxon>
        <taxon>Magnoliopsida</taxon>
        <taxon>Ranunculales</taxon>
        <taxon>Ranunculaceae</taxon>
        <taxon>Coptidoideae</taxon>
        <taxon>Coptis</taxon>
    </lineage>
</organism>
<dbReference type="GO" id="GO:0016743">
    <property type="term" value="F:carboxyl- or carbamoyltransferase activity"/>
    <property type="evidence" value="ECO:0007669"/>
    <property type="project" value="InterPro"/>
</dbReference>
<evidence type="ECO:0000259" key="2">
    <source>
        <dbReference type="Pfam" id="PF02364"/>
    </source>
</evidence>
<evidence type="ECO:0000313" key="4">
    <source>
        <dbReference type="EMBL" id="KAF9607701.1"/>
    </source>
</evidence>
<dbReference type="InterPro" id="IPR006132">
    <property type="entry name" value="Asp/Orn_carbamoyltranf_P-bd"/>
</dbReference>
<evidence type="ECO:0000259" key="3">
    <source>
        <dbReference type="Pfam" id="PF02729"/>
    </source>
</evidence>
<dbReference type="EMBL" id="JADFTS010000005">
    <property type="protein sequence ID" value="KAF9607701.1"/>
    <property type="molecule type" value="Genomic_DNA"/>
</dbReference>
<gene>
    <name evidence="4" type="ORF">IFM89_038241</name>
</gene>
<dbReference type="GO" id="GO:0006075">
    <property type="term" value="P:(1-&gt;3)-beta-D-glucan biosynthetic process"/>
    <property type="evidence" value="ECO:0007669"/>
    <property type="project" value="InterPro"/>
</dbReference>
<dbReference type="InterPro" id="IPR036901">
    <property type="entry name" value="Asp/Orn_carbamoylTrfase_sf"/>
</dbReference>
<dbReference type="GO" id="GO:0005886">
    <property type="term" value="C:plasma membrane"/>
    <property type="evidence" value="ECO:0007669"/>
    <property type="project" value="TreeGrafter"/>
</dbReference>
<dbReference type="SUPFAM" id="SSF53671">
    <property type="entry name" value="Aspartate/ornithine carbamoyltransferase"/>
    <property type="match status" value="1"/>
</dbReference>
<dbReference type="Proteomes" id="UP000631114">
    <property type="component" value="Unassembled WGS sequence"/>
</dbReference>
<dbReference type="PANTHER" id="PTHR12741:SF22">
    <property type="entry name" value="CALLOSE SYNTHASE 8-RELATED"/>
    <property type="match status" value="1"/>
</dbReference>
<feature type="non-terminal residue" evidence="4">
    <location>
        <position position="1"/>
    </location>
</feature>
<dbReference type="GO" id="GO:0000148">
    <property type="term" value="C:1,3-beta-D-glucan synthase complex"/>
    <property type="evidence" value="ECO:0007669"/>
    <property type="project" value="InterPro"/>
</dbReference>
<feature type="domain" description="Glycosyl transferase 48" evidence="2">
    <location>
        <begin position="17"/>
        <end position="87"/>
    </location>
</feature>
<dbReference type="OrthoDB" id="1880850at2759"/>
<dbReference type="PRINTS" id="PR00102">
    <property type="entry name" value="OTCASE"/>
</dbReference>
<evidence type="ECO:0000256" key="1">
    <source>
        <dbReference type="ARBA" id="ARBA00022679"/>
    </source>
</evidence>
<proteinExistence type="predicted"/>
<feature type="domain" description="Aspartate/ornithine carbamoyltransferase carbamoyl-P binding" evidence="3">
    <location>
        <begin position="210"/>
        <end position="296"/>
    </location>
</feature>
<feature type="domain" description="Glycosyl transferase 48" evidence="2">
    <location>
        <begin position="90"/>
        <end position="205"/>
    </location>
</feature>
<dbReference type="Gene3D" id="3.40.50.1370">
    <property type="entry name" value="Aspartate/ornithine carbamoyltransferase"/>
    <property type="match status" value="1"/>
</dbReference>
<dbReference type="GO" id="GO:0006520">
    <property type="term" value="P:amino acid metabolic process"/>
    <property type="evidence" value="ECO:0007669"/>
    <property type="project" value="InterPro"/>
</dbReference>
<dbReference type="PANTHER" id="PTHR12741">
    <property type="entry name" value="LYST-INTERACTING PROTEIN LIP5 DOPAMINE RESPONSIVE PROTEIN DRG-1"/>
    <property type="match status" value="1"/>
</dbReference>
<keyword evidence="1" id="KW-0808">Transferase</keyword>
<dbReference type="InterPro" id="IPR003440">
    <property type="entry name" value="Glyco_trans_48_dom"/>
</dbReference>
<dbReference type="InterPro" id="IPR002292">
    <property type="entry name" value="Orn/put_carbamltrans"/>
</dbReference>
<dbReference type="GO" id="GO:0016597">
    <property type="term" value="F:amino acid binding"/>
    <property type="evidence" value="ECO:0007669"/>
    <property type="project" value="InterPro"/>
</dbReference>
<keyword evidence="5" id="KW-1185">Reference proteome</keyword>
<accession>A0A835HZM0</accession>
<dbReference type="Pfam" id="PF02729">
    <property type="entry name" value="OTCace_N"/>
    <property type="match status" value="1"/>
</dbReference>
<protein>
    <recommendedName>
        <fullName evidence="6">Ornithine carbamoyltransferase</fullName>
    </recommendedName>
</protein>
<dbReference type="Pfam" id="PF02364">
    <property type="entry name" value="Glucan_synthase"/>
    <property type="match status" value="2"/>
</dbReference>
<reference evidence="4 5" key="1">
    <citation type="submission" date="2020-10" db="EMBL/GenBank/DDBJ databases">
        <title>The Coptis chinensis genome and diversification of protoberbering-type alkaloids.</title>
        <authorList>
            <person name="Wang B."/>
            <person name="Shu S."/>
            <person name="Song C."/>
            <person name="Liu Y."/>
        </authorList>
    </citation>
    <scope>NUCLEOTIDE SEQUENCE [LARGE SCALE GENOMIC DNA]</scope>
    <source>
        <strain evidence="4">HL-2020</strain>
        <tissue evidence="4">Leaf</tissue>
    </source>
</reference>